<keyword evidence="2" id="KW-1003">Cell membrane</keyword>
<name>A0A7C3IXS5_9CREN</name>
<feature type="transmembrane region" description="Helical" evidence="6">
    <location>
        <begin position="224"/>
        <end position="240"/>
    </location>
</feature>
<evidence type="ECO:0000256" key="5">
    <source>
        <dbReference type="ARBA" id="ARBA00023136"/>
    </source>
</evidence>
<dbReference type="GO" id="GO:0022857">
    <property type="term" value="F:transmembrane transporter activity"/>
    <property type="evidence" value="ECO:0007669"/>
    <property type="project" value="InterPro"/>
</dbReference>
<feature type="transmembrane region" description="Helical" evidence="6">
    <location>
        <begin position="247"/>
        <end position="270"/>
    </location>
</feature>
<keyword evidence="3 6" id="KW-0812">Transmembrane</keyword>
<feature type="transmembrane region" description="Helical" evidence="6">
    <location>
        <begin position="276"/>
        <end position="295"/>
    </location>
</feature>
<dbReference type="Pfam" id="PF02653">
    <property type="entry name" value="BPD_transp_2"/>
    <property type="match status" value="1"/>
</dbReference>
<keyword evidence="5 6" id="KW-0472">Membrane</keyword>
<feature type="transmembrane region" description="Helical" evidence="6">
    <location>
        <begin position="149"/>
        <end position="166"/>
    </location>
</feature>
<protein>
    <submittedName>
        <fullName evidence="7">ABC transporter permease</fullName>
    </submittedName>
</protein>
<evidence type="ECO:0000256" key="4">
    <source>
        <dbReference type="ARBA" id="ARBA00022989"/>
    </source>
</evidence>
<sequence length="312" mass="32973">MIEMALVVGLLAITLRTASPLLLASLGETIAERGGILNLGIEGAMLIGAFSGFLGAYFTGSLVVGFITAIIGGISTVLLFGILVIKVNLDQVVSGLAINLLATGLSLYFFRIAFSQGNFPYLGQLIDPTPIPGLSGIPIIGDILFNQTIFVYIGLLSVPLIYWILFKTSFGLRLRSIGEDPFVASYLGINVERTRFISLIVEGIFVGMAGGLLTISMFNTFDTRIVAARGFVAVSIVILGRWNPWGALAGSLLFGFTQALSLWIGTFLVGPAAPSISQLLSLLPYVVTLLALVVGGRKVRGPASLGSPFAKE</sequence>
<keyword evidence="4 6" id="KW-1133">Transmembrane helix</keyword>
<dbReference type="GO" id="GO:0005886">
    <property type="term" value="C:plasma membrane"/>
    <property type="evidence" value="ECO:0007669"/>
    <property type="project" value="UniProtKB-SubCell"/>
</dbReference>
<dbReference type="PANTHER" id="PTHR43370:SF2">
    <property type="entry name" value="ABC TRANSPORTER PERMEASE PROTEIN"/>
    <property type="match status" value="1"/>
</dbReference>
<evidence type="ECO:0000256" key="6">
    <source>
        <dbReference type="SAM" id="Phobius"/>
    </source>
</evidence>
<reference evidence="7" key="1">
    <citation type="journal article" date="2020" name="mSystems">
        <title>Genome- and Community-Level Interaction Insights into Carbon Utilization and Element Cycling Functions of Hydrothermarchaeota in Hydrothermal Sediment.</title>
        <authorList>
            <person name="Zhou Z."/>
            <person name="Liu Y."/>
            <person name="Xu W."/>
            <person name="Pan J."/>
            <person name="Luo Z.H."/>
            <person name="Li M."/>
        </authorList>
    </citation>
    <scope>NUCLEOTIDE SEQUENCE [LARGE SCALE GENOMIC DNA]</scope>
    <source>
        <strain evidence="7">SpSt-468</strain>
    </source>
</reference>
<feature type="transmembrane region" description="Helical" evidence="6">
    <location>
        <begin position="92"/>
        <end position="114"/>
    </location>
</feature>
<evidence type="ECO:0000256" key="1">
    <source>
        <dbReference type="ARBA" id="ARBA00004651"/>
    </source>
</evidence>
<dbReference type="CDD" id="cd06580">
    <property type="entry name" value="TM_PBP1_transp_TpRbsC_like"/>
    <property type="match status" value="1"/>
</dbReference>
<evidence type="ECO:0000313" key="7">
    <source>
        <dbReference type="EMBL" id="HFK20734.1"/>
    </source>
</evidence>
<proteinExistence type="predicted"/>
<accession>A0A7C3IXS5</accession>
<comment type="subcellular location">
    <subcellularLocation>
        <location evidence="1">Cell membrane</location>
        <topology evidence="1">Multi-pass membrane protein</topology>
    </subcellularLocation>
</comment>
<evidence type="ECO:0000256" key="3">
    <source>
        <dbReference type="ARBA" id="ARBA00022692"/>
    </source>
</evidence>
<feature type="transmembrane region" description="Helical" evidence="6">
    <location>
        <begin position="196"/>
        <end position="218"/>
    </location>
</feature>
<evidence type="ECO:0000256" key="2">
    <source>
        <dbReference type="ARBA" id="ARBA00022475"/>
    </source>
</evidence>
<dbReference type="AlphaFoldDB" id="A0A7C3IXS5"/>
<comment type="caution">
    <text evidence="7">The sequence shown here is derived from an EMBL/GenBank/DDBJ whole genome shotgun (WGS) entry which is preliminary data.</text>
</comment>
<dbReference type="PANTHER" id="PTHR43370">
    <property type="entry name" value="SUGAR ABC TRANSPORTER INTEGRAL MEMBRANE PROTEIN-RELATED"/>
    <property type="match status" value="1"/>
</dbReference>
<feature type="transmembrane region" description="Helical" evidence="6">
    <location>
        <begin position="36"/>
        <end position="58"/>
    </location>
</feature>
<feature type="transmembrane region" description="Helical" evidence="6">
    <location>
        <begin position="64"/>
        <end position="85"/>
    </location>
</feature>
<organism evidence="7">
    <name type="scientific">Candidatus Methanomethylicus mesodigestus</name>
    <dbReference type="NCBI Taxonomy" id="1867258"/>
    <lineage>
        <taxon>Archaea</taxon>
        <taxon>Thermoproteota</taxon>
        <taxon>Methanosuratincolia</taxon>
        <taxon>Candidatus Methanomethylicales</taxon>
        <taxon>Candidatus Methanomethylicaceae</taxon>
        <taxon>Candidatus Methanomethylicus</taxon>
    </lineage>
</organism>
<dbReference type="InterPro" id="IPR001851">
    <property type="entry name" value="ABC_transp_permease"/>
</dbReference>
<gene>
    <name evidence="7" type="ORF">ENS19_05555</name>
</gene>
<feature type="transmembrane region" description="Helical" evidence="6">
    <location>
        <begin position="6"/>
        <end position="24"/>
    </location>
</feature>
<dbReference type="EMBL" id="DSTX01000010">
    <property type="protein sequence ID" value="HFK20734.1"/>
    <property type="molecule type" value="Genomic_DNA"/>
</dbReference>